<protein>
    <submittedName>
        <fullName evidence="1">Uncharacterized protein</fullName>
    </submittedName>
</protein>
<gene>
    <name evidence="1" type="ORF">HPB47_007586</name>
</gene>
<evidence type="ECO:0000313" key="2">
    <source>
        <dbReference type="Proteomes" id="UP000805193"/>
    </source>
</evidence>
<keyword evidence="2" id="KW-1185">Reference proteome</keyword>
<evidence type="ECO:0000313" key="1">
    <source>
        <dbReference type="EMBL" id="KAG0415253.1"/>
    </source>
</evidence>
<accession>A0AC60P7W0</accession>
<name>A0AC60P7W0_IXOPE</name>
<comment type="caution">
    <text evidence="1">The sequence shown here is derived from an EMBL/GenBank/DDBJ whole genome shotgun (WGS) entry which is preliminary data.</text>
</comment>
<dbReference type="EMBL" id="JABSTQ010011093">
    <property type="protein sequence ID" value="KAG0415253.1"/>
    <property type="molecule type" value="Genomic_DNA"/>
</dbReference>
<organism evidence="1 2">
    <name type="scientific">Ixodes persulcatus</name>
    <name type="common">Taiga tick</name>
    <dbReference type="NCBI Taxonomy" id="34615"/>
    <lineage>
        <taxon>Eukaryota</taxon>
        <taxon>Metazoa</taxon>
        <taxon>Ecdysozoa</taxon>
        <taxon>Arthropoda</taxon>
        <taxon>Chelicerata</taxon>
        <taxon>Arachnida</taxon>
        <taxon>Acari</taxon>
        <taxon>Parasitiformes</taxon>
        <taxon>Ixodida</taxon>
        <taxon>Ixodoidea</taxon>
        <taxon>Ixodidae</taxon>
        <taxon>Ixodinae</taxon>
        <taxon>Ixodes</taxon>
    </lineage>
</organism>
<reference evidence="1 2" key="1">
    <citation type="journal article" date="2020" name="Cell">
        <title>Large-Scale Comparative Analyses of Tick Genomes Elucidate Their Genetic Diversity and Vector Capacities.</title>
        <authorList>
            <consortium name="Tick Genome and Microbiome Consortium (TIGMIC)"/>
            <person name="Jia N."/>
            <person name="Wang J."/>
            <person name="Shi W."/>
            <person name="Du L."/>
            <person name="Sun Y."/>
            <person name="Zhan W."/>
            <person name="Jiang J.F."/>
            <person name="Wang Q."/>
            <person name="Zhang B."/>
            <person name="Ji P."/>
            <person name="Bell-Sakyi L."/>
            <person name="Cui X.M."/>
            <person name="Yuan T.T."/>
            <person name="Jiang B.G."/>
            <person name="Yang W.F."/>
            <person name="Lam T.T."/>
            <person name="Chang Q.C."/>
            <person name="Ding S.J."/>
            <person name="Wang X.J."/>
            <person name="Zhu J.G."/>
            <person name="Ruan X.D."/>
            <person name="Zhao L."/>
            <person name="Wei J.T."/>
            <person name="Ye R.Z."/>
            <person name="Que T.C."/>
            <person name="Du C.H."/>
            <person name="Zhou Y.H."/>
            <person name="Cheng J.X."/>
            <person name="Dai P.F."/>
            <person name="Guo W.B."/>
            <person name="Han X.H."/>
            <person name="Huang E.J."/>
            <person name="Li L.F."/>
            <person name="Wei W."/>
            <person name="Gao Y.C."/>
            <person name="Liu J.Z."/>
            <person name="Shao H.Z."/>
            <person name="Wang X."/>
            <person name="Wang C.C."/>
            <person name="Yang T.C."/>
            <person name="Huo Q.B."/>
            <person name="Li W."/>
            <person name="Chen H.Y."/>
            <person name="Chen S.E."/>
            <person name="Zhou L.G."/>
            <person name="Ni X.B."/>
            <person name="Tian J.H."/>
            <person name="Sheng Y."/>
            <person name="Liu T."/>
            <person name="Pan Y.S."/>
            <person name="Xia L.Y."/>
            <person name="Li J."/>
            <person name="Zhao F."/>
            <person name="Cao W.C."/>
        </authorList>
    </citation>
    <scope>NUCLEOTIDE SEQUENCE [LARGE SCALE GENOMIC DNA]</scope>
    <source>
        <strain evidence="1">Iper-2018</strain>
    </source>
</reference>
<sequence>MDLRDAEYRPLFGGPVDRPLFDESNVRERRIHVLIAIFTVILVLITLILAFFYSVHPPCGRHIYFALCILCLCFTHVILIHWYREGNVLDPKFRKLIYANTMLECTQGWMLDSCVLEPATDSVLKQKLRTQPLSNLGDHTVSSDMKDLLGAYGREVRCSVTAQLDLLGPPSYKDNRNDSESVYEVCGNIQNVCSLATVQTKPALGSCEEPSGAISEKVTSRFLGQLRSAWCNPGHALVFATGSKPTIHSCTDDILQVKNAVSLQLPRSCQLLLGRVEGVVGTPRNVPSGTHNRPTELERGQGLSGLLLPSMLPDGVEVRPFVVTEAHVVRQIRHGVTDDLKRLVGLPVGEELEHVKCALFFVGNNLDDSTCCAVCNILDEFMPGRFAVGGSRMDPLLACYTVDYVFCAGLCFLGDGVRAASVVLSDAVRGAQAVETELRRMRTDCGFGGWKAGATVGLVFADAVRGAEWHGAPNVEADAFARVFPGVPLVGLFGTALVGCQCLVNWYTPDYPKTVFVLLGLGGKLSPSGARETSNGRWYNRWPEECYEIRLFYNLVPLIPVFCLQLWECLLPVSCLWLWITRQQRGDLTRFGPRTRLN</sequence>
<proteinExistence type="predicted"/>
<dbReference type="Proteomes" id="UP000805193">
    <property type="component" value="Unassembled WGS sequence"/>
</dbReference>